<comment type="caution">
    <text evidence="1">The sequence shown here is derived from an EMBL/GenBank/DDBJ whole genome shotgun (WGS) entry which is preliminary data.</text>
</comment>
<accession>A0A0P6XNL9</accession>
<keyword evidence="2" id="KW-1185">Reference proteome</keyword>
<gene>
    <name evidence="1" type="ORF">ADN00_09735</name>
</gene>
<sequence>MKVIHQDQVRESVQVFEAFSKLGKDLHRARRATAAGGLDGHLLEIGEGAVNYADGVIGDFHSYPLAMM</sequence>
<evidence type="ECO:0000313" key="2">
    <source>
        <dbReference type="Proteomes" id="UP000050417"/>
    </source>
</evidence>
<reference evidence="1 2" key="1">
    <citation type="submission" date="2015-07" db="EMBL/GenBank/DDBJ databases">
        <title>Genome sequence of Ornatilinea apprima DSM 23815.</title>
        <authorList>
            <person name="Hemp J."/>
            <person name="Ward L.M."/>
            <person name="Pace L.A."/>
            <person name="Fischer W.W."/>
        </authorList>
    </citation>
    <scope>NUCLEOTIDE SEQUENCE [LARGE SCALE GENOMIC DNA]</scope>
    <source>
        <strain evidence="1 2">P3M-1</strain>
    </source>
</reference>
<dbReference type="EMBL" id="LGCL01000024">
    <property type="protein sequence ID" value="KPL76873.1"/>
    <property type="molecule type" value="Genomic_DNA"/>
</dbReference>
<protein>
    <submittedName>
        <fullName evidence="1">Uncharacterized protein</fullName>
    </submittedName>
</protein>
<dbReference type="AlphaFoldDB" id="A0A0P6XNL9"/>
<organism evidence="1 2">
    <name type="scientific">Ornatilinea apprima</name>
    <dbReference type="NCBI Taxonomy" id="1134406"/>
    <lineage>
        <taxon>Bacteria</taxon>
        <taxon>Bacillati</taxon>
        <taxon>Chloroflexota</taxon>
        <taxon>Anaerolineae</taxon>
        <taxon>Anaerolineales</taxon>
        <taxon>Anaerolineaceae</taxon>
        <taxon>Ornatilinea</taxon>
    </lineage>
</organism>
<name>A0A0P6XNL9_9CHLR</name>
<proteinExistence type="predicted"/>
<dbReference type="Proteomes" id="UP000050417">
    <property type="component" value="Unassembled WGS sequence"/>
</dbReference>
<evidence type="ECO:0000313" key="1">
    <source>
        <dbReference type="EMBL" id="KPL76873.1"/>
    </source>
</evidence>
<dbReference type="STRING" id="1134406.ADN00_09735"/>